<dbReference type="EMBL" id="SRIB01000011">
    <property type="protein sequence ID" value="TFZ39583.1"/>
    <property type="molecule type" value="Genomic_DNA"/>
</dbReference>
<evidence type="ECO:0000256" key="3">
    <source>
        <dbReference type="SAM" id="MobiDB-lite"/>
    </source>
</evidence>
<dbReference type="EC" id="2.1.1.171" evidence="4"/>
<evidence type="ECO:0000256" key="1">
    <source>
        <dbReference type="ARBA" id="ARBA00022603"/>
    </source>
</evidence>
<keyword evidence="1 4" id="KW-0489">Methyltransferase</keyword>
<evidence type="ECO:0000256" key="2">
    <source>
        <dbReference type="ARBA" id="ARBA00022679"/>
    </source>
</evidence>
<dbReference type="NCBIfam" id="TIGR00095">
    <property type="entry name" value="16S rRNA (guanine(966)-N(2))-methyltransferase RsmD"/>
    <property type="match status" value="1"/>
</dbReference>
<evidence type="ECO:0000313" key="4">
    <source>
        <dbReference type="EMBL" id="TFZ39583.1"/>
    </source>
</evidence>
<proteinExistence type="predicted"/>
<dbReference type="Gene3D" id="3.40.50.150">
    <property type="entry name" value="Vaccinia Virus protein VP39"/>
    <property type="match status" value="1"/>
</dbReference>
<feature type="region of interest" description="Disordered" evidence="3">
    <location>
        <begin position="1"/>
        <end position="21"/>
    </location>
</feature>
<comment type="caution">
    <text evidence="4">The sequence shown here is derived from an EMBL/GenBank/DDBJ whole genome shotgun (WGS) entry which is preliminary data.</text>
</comment>
<keyword evidence="5" id="KW-1185">Reference proteome</keyword>
<evidence type="ECO:0000313" key="5">
    <source>
        <dbReference type="Proteomes" id="UP000298381"/>
    </source>
</evidence>
<feature type="compositionally biased region" description="Basic residues" evidence="3">
    <location>
        <begin position="1"/>
        <end position="14"/>
    </location>
</feature>
<dbReference type="AlphaFoldDB" id="A0A4Z0D571"/>
<dbReference type="OrthoDB" id="9803017at2"/>
<organism evidence="4 5">
    <name type="scientific">Soehngenia longivitae</name>
    <dbReference type="NCBI Taxonomy" id="2562294"/>
    <lineage>
        <taxon>Bacteria</taxon>
        <taxon>Bacillati</taxon>
        <taxon>Bacillota</taxon>
        <taxon>Tissierellia</taxon>
        <taxon>Tissierellales</taxon>
        <taxon>Tissierellaceae</taxon>
        <taxon>Soehngenia</taxon>
    </lineage>
</organism>
<dbReference type="PROSITE" id="PS00092">
    <property type="entry name" value="N6_MTASE"/>
    <property type="match status" value="1"/>
</dbReference>
<dbReference type="InterPro" id="IPR002052">
    <property type="entry name" value="DNA_methylase_N6_adenine_CS"/>
</dbReference>
<dbReference type="PANTHER" id="PTHR43542">
    <property type="entry name" value="METHYLTRANSFERASE"/>
    <property type="match status" value="1"/>
</dbReference>
<keyword evidence="2 4" id="KW-0808">Transferase</keyword>
<dbReference type="GO" id="GO:0003676">
    <property type="term" value="F:nucleic acid binding"/>
    <property type="evidence" value="ECO:0007669"/>
    <property type="project" value="InterPro"/>
</dbReference>
<dbReference type="CDD" id="cd02440">
    <property type="entry name" value="AdoMet_MTases"/>
    <property type="match status" value="1"/>
</dbReference>
<dbReference type="RefSeq" id="WP_135271547.1">
    <property type="nucleotide sequence ID" value="NZ_SRIB01000011.1"/>
</dbReference>
<gene>
    <name evidence="4" type="primary">rsmD</name>
    <name evidence="4" type="ORF">E4100_08140</name>
</gene>
<dbReference type="InterPro" id="IPR029063">
    <property type="entry name" value="SAM-dependent_MTases_sf"/>
</dbReference>
<protein>
    <submittedName>
        <fullName evidence="4">16S rRNA (Guanine(966)-N(2))-methyltransferase RsmD</fullName>
        <ecNumber evidence="4">2.1.1.171</ecNumber>
    </submittedName>
</protein>
<sequence length="189" mass="21320">MRVISGKRKGKKLCGPKSNNIRPTEDRIKESMFNIISPIIEKAIVLDLFAGTGSIGIEFLSRGAEKAIFVDNSIGSIQLINKNLNLTGFEADATVIKMDGLKALNIFSDKGLKFDYIFIDPPYDNIELYNKALEKISSLNILKNNGILIAEHNVSLLLREKYGDLMITDIRKYGNKLMTYFKYYEVTTK</sequence>
<dbReference type="GO" id="GO:0052913">
    <property type="term" value="F:16S rRNA (guanine(966)-N(2))-methyltransferase activity"/>
    <property type="evidence" value="ECO:0007669"/>
    <property type="project" value="UniProtKB-EC"/>
</dbReference>
<dbReference type="Pfam" id="PF03602">
    <property type="entry name" value="Cons_hypoth95"/>
    <property type="match status" value="1"/>
</dbReference>
<accession>A0A4Z0D571</accession>
<dbReference type="InterPro" id="IPR004398">
    <property type="entry name" value="RNA_MeTrfase_RsmD"/>
</dbReference>
<dbReference type="PANTHER" id="PTHR43542:SF1">
    <property type="entry name" value="METHYLTRANSFERASE"/>
    <property type="match status" value="1"/>
</dbReference>
<dbReference type="PIRSF" id="PIRSF004553">
    <property type="entry name" value="CHP00095"/>
    <property type="match status" value="1"/>
</dbReference>
<reference evidence="4 5" key="1">
    <citation type="submission" date="2019-03" db="EMBL/GenBank/DDBJ databases">
        <title>Draft genome sequence data and analysis of a Fermenting Bacterium, Soehngenia longevitae strain 1933PT, isolated from petroleum reservoir in Azerbaijan.</title>
        <authorList>
            <person name="Grouzdev D.S."/>
            <person name="Bidzhieva S.K."/>
            <person name="Sokolova D.S."/>
            <person name="Tourova T.P."/>
            <person name="Poltaraus A.B."/>
            <person name="Nazina T.N."/>
        </authorList>
    </citation>
    <scope>NUCLEOTIDE SEQUENCE [LARGE SCALE GENOMIC DNA]</scope>
    <source>
        <strain evidence="4 5">1933P</strain>
    </source>
</reference>
<dbReference type="SUPFAM" id="SSF53335">
    <property type="entry name" value="S-adenosyl-L-methionine-dependent methyltransferases"/>
    <property type="match status" value="1"/>
</dbReference>
<name>A0A4Z0D571_9FIRM</name>
<dbReference type="Proteomes" id="UP000298381">
    <property type="component" value="Unassembled WGS sequence"/>
</dbReference>